<dbReference type="InterPro" id="IPR001368">
    <property type="entry name" value="TNFR/NGFR_Cys_rich_reg"/>
</dbReference>
<organism evidence="5">
    <name type="scientific">Clastoptera arizonana</name>
    <name type="common">Arizona spittle bug</name>
    <dbReference type="NCBI Taxonomy" id="38151"/>
    <lineage>
        <taxon>Eukaryota</taxon>
        <taxon>Metazoa</taxon>
        <taxon>Ecdysozoa</taxon>
        <taxon>Arthropoda</taxon>
        <taxon>Hexapoda</taxon>
        <taxon>Insecta</taxon>
        <taxon>Pterygota</taxon>
        <taxon>Neoptera</taxon>
        <taxon>Paraneoptera</taxon>
        <taxon>Hemiptera</taxon>
        <taxon>Auchenorrhyncha</taxon>
        <taxon>Cercopoidea</taxon>
        <taxon>Clastopteridae</taxon>
        <taxon>Clastoptera</taxon>
    </lineage>
</organism>
<comment type="caution">
    <text evidence="1">Lacks conserved residue(s) required for the propagation of feature annotation.</text>
</comment>
<feature type="chain" id="PRO_5008582085" description="TNFR-Cys domain-containing protein" evidence="3">
    <location>
        <begin position="23"/>
        <end position="297"/>
    </location>
</feature>
<reference evidence="5" key="1">
    <citation type="submission" date="2015-12" db="EMBL/GenBank/DDBJ databases">
        <title>De novo transcriptome assembly of four potential Pierce s Disease insect vectors from Arizona vineyards.</title>
        <authorList>
            <person name="Tassone E.E."/>
        </authorList>
    </citation>
    <scope>NUCLEOTIDE SEQUENCE</scope>
</reference>
<feature type="domain" description="TNFR-Cys" evidence="4">
    <location>
        <begin position="24"/>
        <end position="65"/>
    </location>
</feature>
<evidence type="ECO:0000313" key="5">
    <source>
        <dbReference type="EMBL" id="JAS36839.1"/>
    </source>
</evidence>
<evidence type="ECO:0000259" key="4">
    <source>
        <dbReference type="PROSITE" id="PS50050"/>
    </source>
</evidence>
<evidence type="ECO:0000256" key="2">
    <source>
        <dbReference type="SAM" id="MobiDB-lite"/>
    </source>
</evidence>
<dbReference type="PROSITE" id="PS50050">
    <property type="entry name" value="TNFR_NGFR_2"/>
    <property type="match status" value="1"/>
</dbReference>
<dbReference type="AlphaFoldDB" id="A0A1B6EFY8"/>
<evidence type="ECO:0000256" key="3">
    <source>
        <dbReference type="SAM" id="SignalP"/>
    </source>
</evidence>
<feature type="non-terminal residue" evidence="5">
    <location>
        <position position="297"/>
    </location>
</feature>
<proteinExistence type="predicted"/>
<evidence type="ECO:0000256" key="1">
    <source>
        <dbReference type="PROSITE-ProRule" id="PRU00206"/>
    </source>
</evidence>
<name>A0A1B6EFY8_9HEMI</name>
<feature type="repeat" description="TNFR-Cys" evidence="1">
    <location>
        <begin position="24"/>
        <end position="65"/>
    </location>
</feature>
<keyword evidence="3" id="KW-0732">Signal</keyword>
<feature type="region of interest" description="Disordered" evidence="2">
    <location>
        <begin position="85"/>
        <end position="120"/>
    </location>
</feature>
<accession>A0A1B6EFY8</accession>
<gene>
    <name evidence="5" type="ORF">g.28753</name>
</gene>
<sequence length="297" mass="33985">MEISTSWVRLLVGVFLLHSCTAHLCPNGLQYWSSETESCVNCSKCNTRAKPIVIRPCQGHVDTVCGVLSDLNIDWSWLAKKDEKKHAHHKTSRPVESEEYDDYSETHGKKHPHRKAGQLIDLGGYDDYSETQVKKEGKKHPHHKAGELMDLDGFDDYGRKSKHHGKKGHHDLAEVDFITPHHGGKKHHGHVVSEVFNEPEGSHKKHHISSESFTVDEEATHHANIDDEYIKSLKNSKRKDDLEKQWRKWLALSKSKLEHRKEDLIKIVREENAGHDKLLEGPALESDVTMFDDLDDN</sequence>
<dbReference type="PROSITE" id="PS00652">
    <property type="entry name" value="TNFR_NGFR_1"/>
    <property type="match status" value="1"/>
</dbReference>
<dbReference type="EMBL" id="GEDC01000459">
    <property type="protein sequence ID" value="JAS36839.1"/>
    <property type="molecule type" value="Transcribed_RNA"/>
</dbReference>
<feature type="signal peptide" evidence="3">
    <location>
        <begin position="1"/>
        <end position="22"/>
    </location>
</feature>
<protein>
    <recommendedName>
        <fullName evidence="4">TNFR-Cys domain-containing protein</fullName>
    </recommendedName>
</protein>